<keyword evidence="3" id="KW-1185">Reference proteome</keyword>
<accession>A0A4Z1GU63</accession>
<evidence type="ECO:0000256" key="1">
    <source>
        <dbReference type="SAM" id="MobiDB-lite"/>
    </source>
</evidence>
<gene>
    <name evidence="2" type="ORF">BHYA_0066g00300</name>
</gene>
<sequence length="234" mass="26213">MKTQSSSTPSPISSPSIALRRNTSQNSTPKTPPNARMLSPPEALRQRRFLRSGVTQQPDGSFRTPCNFEDRLNDRTYSPTSRRRQNSRDKRSRSPPRDRVPAYRSRSPVNDRLFSGRSTQQSLMRSLLAESIEQDTVLNNEQPSSSYDMISPTDAERKEQASGGKSSGLPENKTTQTKSKDIDSSSYKNSSKDSNDEEHCEATGTGMLDIRKIVIALNILFLASDRGTLIWEVK</sequence>
<evidence type="ECO:0000313" key="2">
    <source>
        <dbReference type="EMBL" id="TGO38842.1"/>
    </source>
</evidence>
<feature type="region of interest" description="Disordered" evidence="1">
    <location>
        <begin position="134"/>
        <end position="200"/>
    </location>
</feature>
<feature type="region of interest" description="Disordered" evidence="1">
    <location>
        <begin position="1"/>
        <end position="118"/>
    </location>
</feature>
<feature type="compositionally biased region" description="Low complexity" evidence="1">
    <location>
        <begin position="1"/>
        <end position="17"/>
    </location>
</feature>
<feature type="compositionally biased region" description="Polar residues" evidence="1">
    <location>
        <begin position="134"/>
        <end position="148"/>
    </location>
</feature>
<name>A0A4Z1GU63_9HELO</name>
<reference evidence="2 3" key="1">
    <citation type="submission" date="2017-12" db="EMBL/GenBank/DDBJ databases">
        <title>Comparative genomics of Botrytis spp.</title>
        <authorList>
            <person name="Valero-Jimenez C.A."/>
            <person name="Tapia P."/>
            <person name="Veloso J."/>
            <person name="Silva-Moreno E."/>
            <person name="Staats M."/>
            <person name="Valdes J.H."/>
            <person name="Van Kan J.A.L."/>
        </authorList>
    </citation>
    <scope>NUCLEOTIDE SEQUENCE [LARGE SCALE GENOMIC DNA]</scope>
    <source>
        <strain evidence="2 3">Bh0001</strain>
    </source>
</reference>
<evidence type="ECO:0000313" key="3">
    <source>
        <dbReference type="Proteomes" id="UP000297814"/>
    </source>
</evidence>
<dbReference type="Proteomes" id="UP000297814">
    <property type="component" value="Unassembled WGS sequence"/>
</dbReference>
<comment type="caution">
    <text evidence="2">The sequence shown here is derived from an EMBL/GenBank/DDBJ whole genome shotgun (WGS) entry which is preliminary data.</text>
</comment>
<feature type="compositionally biased region" description="Basic residues" evidence="1">
    <location>
        <begin position="81"/>
        <end position="94"/>
    </location>
</feature>
<protein>
    <submittedName>
        <fullName evidence="2">Uncharacterized protein</fullName>
    </submittedName>
</protein>
<organism evidence="2 3">
    <name type="scientific">Botrytis hyacinthi</name>
    <dbReference type="NCBI Taxonomy" id="278943"/>
    <lineage>
        <taxon>Eukaryota</taxon>
        <taxon>Fungi</taxon>
        <taxon>Dikarya</taxon>
        <taxon>Ascomycota</taxon>
        <taxon>Pezizomycotina</taxon>
        <taxon>Leotiomycetes</taxon>
        <taxon>Helotiales</taxon>
        <taxon>Sclerotiniaceae</taxon>
        <taxon>Botrytis</taxon>
    </lineage>
</organism>
<proteinExistence type="predicted"/>
<dbReference type="EMBL" id="PQXK01000066">
    <property type="protein sequence ID" value="TGO38842.1"/>
    <property type="molecule type" value="Genomic_DNA"/>
</dbReference>
<dbReference type="AlphaFoldDB" id="A0A4Z1GU63"/>